<evidence type="ECO:0000313" key="2">
    <source>
        <dbReference type="Proteomes" id="UP000504606"/>
    </source>
</evidence>
<evidence type="ECO:0000313" key="3">
    <source>
        <dbReference type="RefSeq" id="XP_026284625.1"/>
    </source>
</evidence>
<dbReference type="PROSITE" id="PS51257">
    <property type="entry name" value="PROKAR_LIPOPROTEIN"/>
    <property type="match status" value="1"/>
</dbReference>
<keyword evidence="1" id="KW-0732">Signal</keyword>
<feature type="chain" id="PRO_5027107798" evidence="1">
    <location>
        <begin position="21"/>
        <end position="111"/>
    </location>
</feature>
<dbReference type="GeneID" id="113210730"/>
<accession>A0A6J1SZ50</accession>
<sequence>MAFKTFFAAVALACLSVAIASPGGQLSAACSSRTTENINKQIESCTKDLPSWRFWQPAVACASEITYFMGNAVTCTLGDLVQKLGVCLQRQAVESEKSKACFQLALVNGAL</sequence>
<organism evidence="2 3">
    <name type="scientific">Frankliniella occidentalis</name>
    <name type="common">Western flower thrips</name>
    <name type="synonym">Euthrips occidentalis</name>
    <dbReference type="NCBI Taxonomy" id="133901"/>
    <lineage>
        <taxon>Eukaryota</taxon>
        <taxon>Metazoa</taxon>
        <taxon>Ecdysozoa</taxon>
        <taxon>Arthropoda</taxon>
        <taxon>Hexapoda</taxon>
        <taxon>Insecta</taxon>
        <taxon>Pterygota</taxon>
        <taxon>Neoptera</taxon>
        <taxon>Paraneoptera</taxon>
        <taxon>Thysanoptera</taxon>
        <taxon>Terebrantia</taxon>
        <taxon>Thripoidea</taxon>
        <taxon>Thripidae</taxon>
        <taxon>Frankliniella</taxon>
    </lineage>
</organism>
<gene>
    <name evidence="3" type="primary">LOC113210730</name>
</gene>
<dbReference type="Proteomes" id="UP000504606">
    <property type="component" value="Unplaced"/>
</dbReference>
<evidence type="ECO:0000256" key="1">
    <source>
        <dbReference type="SAM" id="SignalP"/>
    </source>
</evidence>
<feature type="signal peptide" evidence="1">
    <location>
        <begin position="1"/>
        <end position="20"/>
    </location>
</feature>
<name>A0A6J1SZ50_FRAOC</name>
<reference evidence="3" key="1">
    <citation type="submission" date="2025-08" db="UniProtKB">
        <authorList>
            <consortium name="RefSeq"/>
        </authorList>
    </citation>
    <scope>IDENTIFICATION</scope>
    <source>
        <tissue evidence="3">Whole organism</tissue>
    </source>
</reference>
<dbReference type="RefSeq" id="XP_026284625.1">
    <property type="nucleotide sequence ID" value="XM_026428840.2"/>
</dbReference>
<protein>
    <submittedName>
        <fullName evidence="3">Uncharacterized protein LOC113210730</fullName>
    </submittedName>
</protein>
<dbReference type="AlphaFoldDB" id="A0A6J1SZ50"/>
<proteinExistence type="predicted"/>
<dbReference type="KEGG" id="foc:113210730"/>
<keyword evidence="2" id="KW-1185">Reference proteome</keyword>